<evidence type="ECO:0000313" key="1">
    <source>
        <dbReference type="EMBL" id="CEK63499.1"/>
    </source>
</evidence>
<accession>A0A0B6Z4F9</accession>
<protein>
    <submittedName>
        <fullName evidence="1">Uncharacterized protein</fullName>
    </submittedName>
</protein>
<dbReference type="EMBL" id="HACG01016634">
    <property type="protein sequence ID" value="CEK63499.1"/>
    <property type="molecule type" value="Transcribed_RNA"/>
</dbReference>
<reference evidence="1" key="1">
    <citation type="submission" date="2014-12" db="EMBL/GenBank/DDBJ databases">
        <title>Insight into the proteome of Arion vulgaris.</title>
        <authorList>
            <person name="Aradska J."/>
            <person name="Bulat T."/>
            <person name="Smidak R."/>
            <person name="Sarate P."/>
            <person name="Gangsoo J."/>
            <person name="Sialana F."/>
            <person name="Bilban M."/>
            <person name="Lubec G."/>
        </authorList>
    </citation>
    <scope>NUCLEOTIDE SEQUENCE</scope>
    <source>
        <tissue evidence="1">Skin</tissue>
    </source>
</reference>
<name>A0A0B6Z4F9_9EUPU</name>
<proteinExistence type="predicted"/>
<gene>
    <name evidence="1" type="primary">ORF48508</name>
</gene>
<dbReference type="AlphaFoldDB" id="A0A0B6Z4F9"/>
<feature type="non-terminal residue" evidence="1">
    <location>
        <position position="61"/>
    </location>
</feature>
<sequence>MQTRKPSGRGGRSSGVDDDVVIYTTNKSVVRHMQSSWAFTAHVGEEVVQEDSPGFVVTTSS</sequence>
<organism evidence="1">
    <name type="scientific">Arion vulgaris</name>
    <dbReference type="NCBI Taxonomy" id="1028688"/>
    <lineage>
        <taxon>Eukaryota</taxon>
        <taxon>Metazoa</taxon>
        <taxon>Spiralia</taxon>
        <taxon>Lophotrochozoa</taxon>
        <taxon>Mollusca</taxon>
        <taxon>Gastropoda</taxon>
        <taxon>Heterobranchia</taxon>
        <taxon>Euthyneura</taxon>
        <taxon>Panpulmonata</taxon>
        <taxon>Eupulmonata</taxon>
        <taxon>Stylommatophora</taxon>
        <taxon>Helicina</taxon>
        <taxon>Arionoidea</taxon>
        <taxon>Arionidae</taxon>
        <taxon>Arion</taxon>
    </lineage>
</organism>